<feature type="transmembrane region" description="Helical" evidence="1">
    <location>
        <begin position="44"/>
        <end position="62"/>
    </location>
</feature>
<keyword evidence="1" id="KW-0472">Membrane</keyword>
<organism evidence="2 3">
    <name type="scientific">Candidatus Shapirobacteria bacterium CG03_land_8_20_14_0_80_35_14</name>
    <dbReference type="NCBI Taxonomy" id="1974878"/>
    <lineage>
        <taxon>Bacteria</taxon>
        <taxon>Candidatus Shapironibacteriota</taxon>
    </lineage>
</organism>
<evidence type="ECO:0000313" key="3">
    <source>
        <dbReference type="Proteomes" id="UP000229191"/>
    </source>
</evidence>
<comment type="caution">
    <text evidence="2">The sequence shown here is derived from an EMBL/GenBank/DDBJ whole genome shotgun (WGS) entry which is preliminary data.</text>
</comment>
<gene>
    <name evidence="2" type="ORF">COS53_01735</name>
</gene>
<protein>
    <submittedName>
        <fullName evidence="2">Uncharacterized protein</fullName>
    </submittedName>
</protein>
<proteinExistence type="predicted"/>
<dbReference type="EMBL" id="PEVB01000052">
    <property type="protein sequence ID" value="PIV07570.1"/>
    <property type="molecule type" value="Genomic_DNA"/>
</dbReference>
<feature type="transmembrane region" description="Helical" evidence="1">
    <location>
        <begin position="12"/>
        <end position="32"/>
    </location>
</feature>
<name>A0A2M7BQ24_9BACT</name>
<evidence type="ECO:0000313" key="2">
    <source>
        <dbReference type="EMBL" id="PIV07570.1"/>
    </source>
</evidence>
<reference evidence="3" key="1">
    <citation type="submission" date="2017-09" db="EMBL/GenBank/DDBJ databases">
        <title>Depth-based differentiation of microbial function through sediment-hosted aquifers and enrichment of novel symbionts in the deep terrestrial subsurface.</title>
        <authorList>
            <person name="Probst A.J."/>
            <person name="Ladd B."/>
            <person name="Jarett J.K."/>
            <person name="Geller-Mcgrath D.E."/>
            <person name="Sieber C.M.K."/>
            <person name="Emerson J.B."/>
            <person name="Anantharaman K."/>
            <person name="Thomas B.C."/>
            <person name="Malmstrom R."/>
            <person name="Stieglmeier M."/>
            <person name="Klingl A."/>
            <person name="Woyke T."/>
            <person name="Ryan C.M."/>
            <person name="Banfield J.F."/>
        </authorList>
    </citation>
    <scope>NUCLEOTIDE SEQUENCE [LARGE SCALE GENOMIC DNA]</scope>
</reference>
<sequence>MKINLEQKKSLSSYFGNLSIAWFATGIIGPIVTKQNIYEFGSTITMSLLFSVALFVSMLKFITVKKQKRK</sequence>
<keyword evidence="1" id="KW-0812">Transmembrane</keyword>
<evidence type="ECO:0000256" key="1">
    <source>
        <dbReference type="SAM" id="Phobius"/>
    </source>
</evidence>
<dbReference type="AlphaFoldDB" id="A0A2M7BQ24"/>
<accession>A0A2M7BQ24</accession>
<dbReference type="Proteomes" id="UP000229191">
    <property type="component" value="Unassembled WGS sequence"/>
</dbReference>
<keyword evidence="1" id="KW-1133">Transmembrane helix</keyword>